<reference evidence="1" key="1">
    <citation type="submission" date="2020-04" db="EMBL/GenBank/DDBJ databases">
        <authorList>
            <person name="Zhang T."/>
        </authorList>
    </citation>
    <scope>NUCLEOTIDE SEQUENCE</scope>
    <source>
        <strain evidence="1">HKST-UBA14</strain>
    </source>
</reference>
<feature type="non-terminal residue" evidence="1">
    <location>
        <position position="1"/>
    </location>
</feature>
<organism evidence="1 2">
    <name type="scientific">Candidatus Dojkabacteria bacterium</name>
    <dbReference type="NCBI Taxonomy" id="2099670"/>
    <lineage>
        <taxon>Bacteria</taxon>
        <taxon>Candidatus Dojkabacteria</taxon>
    </lineage>
</organism>
<proteinExistence type="predicted"/>
<sequence>YHTDYALPQATAMSQDEVITHCGGPELFSGLVESNGVTPEAYVDMYNWIIIPLSRFPGPDHTDKWIPVVQNALISRYNYAVFCARNDIDYGAEGSIELFEEATSLSIV</sequence>
<reference evidence="1" key="2">
    <citation type="journal article" date="2021" name="Microbiome">
        <title>Successional dynamics and alternative stable states in a saline activated sludge microbial community over 9 years.</title>
        <authorList>
            <person name="Wang Y."/>
            <person name="Ye J."/>
            <person name="Ju F."/>
            <person name="Liu L."/>
            <person name="Boyd J.A."/>
            <person name="Deng Y."/>
            <person name="Parks D.H."/>
            <person name="Jiang X."/>
            <person name="Yin X."/>
            <person name="Woodcroft B.J."/>
            <person name="Tyson G.W."/>
            <person name="Hugenholtz P."/>
            <person name="Polz M.F."/>
            <person name="Zhang T."/>
        </authorList>
    </citation>
    <scope>NUCLEOTIDE SEQUENCE</scope>
    <source>
        <strain evidence="1">HKST-UBA14</strain>
    </source>
</reference>
<comment type="caution">
    <text evidence="1">The sequence shown here is derived from an EMBL/GenBank/DDBJ whole genome shotgun (WGS) entry which is preliminary data.</text>
</comment>
<name>A0A955L6C2_9BACT</name>
<evidence type="ECO:0000313" key="1">
    <source>
        <dbReference type="EMBL" id="MCA9383463.1"/>
    </source>
</evidence>
<dbReference type="Proteomes" id="UP000783287">
    <property type="component" value="Unassembled WGS sequence"/>
</dbReference>
<accession>A0A955L6C2</accession>
<dbReference type="AlphaFoldDB" id="A0A955L6C2"/>
<gene>
    <name evidence="1" type="ORF">KC909_03795</name>
</gene>
<dbReference type="EMBL" id="JAGQLK010000074">
    <property type="protein sequence ID" value="MCA9383463.1"/>
    <property type="molecule type" value="Genomic_DNA"/>
</dbReference>
<protein>
    <submittedName>
        <fullName evidence="1">Uncharacterized protein</fullName>
    </submittedName>
</protein>
<evidence type="ECO:0000313" key="2">
    <source>
        <dbReference type="Proteomes" id="UP000783287"/>
    </source>
</evidence>